<gene>
    <name evidence="7" type="ORF">TTRE_0000097301</name>
</gene>
<comment type="subcellular location">
    <subcellularLocation>
        <location evidence="1">Nucleus</location>
    </subcellularLocation>
</comment>
<dbReference type="GO" id="GO:0000184">
    <property type="term" value="P:nuclear-transcribed mRNA catabolic process, nonsense-mediated decay"/>
    <property type="evidence" value="ECO:0007669"/>
    <property type="project" value="UniProtKB-KW"/>
</dbReference>
<dbReference type="Gene3D" id="3.30.70.330">
    <property type="match status" value="1"/>
</dbReference>
<keyword evidence="8" id="KW-1185">Reference proteome</keyword>
<keyword evidence="4" id="KW-0539">Nucleus</keyword>
<evidence type="ECO:0000256" key="5">
    <source>
        <dbReference type="SAM" id="MobiDB-lite"/>
    </source>
</evidence>
<evidence type="ECO:0000256" key="2">
    <source>
        <dbReference type="ARBA" id="ARBA00005991"/>
    </source>
</evidence>
<reference evidence="7" key="1">
    <citation type="submission" date="2014-01" db="EMBL/GenBank/DDBJ databases">
        <authorList>
            <person name="Aslett M."/>
        </authorList>
    </citation>
    <scope>NUCLEOTIDE SEQUENCE</scope>
</reference>
<dbReference type="OrthoDB" id="18087at2759"/>
<keyword evidence="3" id="KW-0866">Nonsense-mediated mRNA decay</keyword>
<dbReference type="InterPro" id="IPR005120">
    <property type="entry name" value="UPF3_dom"/>
</dbReference>
<dbReference type="InterPro" id="IPR035979">
    <property type="entry name" value="RBD_domain_sf"/>
</dbReference>
<dbReference type="GO" id="GO:0045727">
    <property type="term" value="P:positive regulation of translation"/>
    <property type="evidence" value="ECO:0007669"/>
    <property type="project" value="TreeGrafter"/>
</dbReference>
<evidence type="ECO:0000256" key="3">
    <source>
        <dbReference type="ARBA" id="ARBA00023161"/>
    </source>
</evidence>
<feature type="domain" description="UPF3" evidence="6">
    <location>
        <begin position="29"/>
        <end position="112"/>
    </location>
</feature>
<dbReference type="InterPro" id="IPR012677">
    <property type="entry name" value="Nucleotide-bd_a/b_plait_sf"/>
</dbReference>
<feature type="region of interest" description="Disordered" evidence="5">
    <location>
        <begin position="171"/>
        <end position="214"/>
    </location>
</feature>
<dbReference type="AlphaFoldDB" id="A0A077YY56"/>
<evidence type="ECO:0000259" key="6">
    <source>
        <dbReference type="Pfam" id="PF03467"/>
    </source>
</evidence>
<proteinExistence type="inferred from homology"/>
<dbReference type="STRING" id="36087.A0A077YY56"/>
<evidence type="ECO:0000313" key="8">
    <source>
        <dbReference type="Proteomes" id="UP000030665"/>
    </source>
</evidence>
<sequence length="214" mass="25269">MGSAQNNGIHENCFRKTNKTFAQLEHCSLRVVIRRLPANLTEEEFVQMVSPLPPHRDFKFVPADGEVYLTFNDIEDMIAFRDIFNGHVFVDSKGKLTLFPVMLALCQIVLQTRFAYARLARIFISVRTLKNHGTTWRNHRWQPTTTIYCWKRRFVFKNLRFDLTVALSQRAKEAKRKQKEEERKKKETERQKRLEKIKKEREAAKKAAAESRNV</sequence>
<dbReference type="PANTHER" id="PTHR13112:SF0">
    <property type="entry name" value="FI21285P1"/>
    <property type="match status" value="1"/>
</dbReference>
<reference evidence="7" key="2">
    <citation type="submission" date="2014-03" db="EMBL/GenBank/DDBJ databases">
        <title>The whipworm genome and dual-species transcriptomics of an intimate host-pathogen interaction.</title>
        <authorList>
            <person name="Foth B.J."/>
            <person name="Tsai I.J."/>
            <person name="Reid A.J."/>
            <person name="Bancroft A.J."/>
            <person name="Nichol S."/>
            <person name="Tracey A."/>
            <person name="Holroyd N."/>
            <person name="Cotton J.A."/>
            <person name="Stanley E.J."/>
            <person name="Zarowiecki M."/>
            <person name="Liu J.Z."/>
            <person name="Huckvale T."/>
            <person name="Cooper P.J."/>
            <person name="Grencis R.K."/>
            <person name="Berriman M."/>
        </authorList>
    </citation>
    <scope>NUCLEOTIDE SEQUENCE [LARGE SCALE GENOMIC DNA]</scope>
</reference>
<dbReference type="GO" id="GO:0005730">
    <property type="term" value="C:nucleolus"/>
    <property type="evidence" value="ECO:0007669"/>
    <property type="project" value="TreeGrafter"/>
</dbReference>
<dbReference type="Proteomes" id="UP000030665">
    <property type="component" value="Unassembled WGS sequence"/>
</dbReference>
<dbReference type="GO" id="GO:0005737">
    <property type="term" value="C:cytoplasm"/>
    <property type="evidence" value="ECO:0007669"/>
    <property type="project" value="TreeGrafter"/>
</dbReference>
<organism evidence="7 8">
    <name type="scientific">Trichuris trichiura</name>
    <name type="common">Whipworm</name>
    <name type="synonym">Trichocephalus trichiurus</name>
    <dbReference type="NCBI Taxonomy" id="36087"/>
    <lineage>
        <taxon>Eukaryota</taxon>
        <taxon>Metazoa</taxon>
        <taxon>Ecdysozoa</taxon>
        <taxon>Nematoda</taxon>
        <taxon>Enoplea</taxon>
        <taxon>Dorylaimia</taxon>
        <taxon>Trichinellida</taxon>
        <taxon>Trichuridae</taxon>
        <taxon>Trichuris</taxon>
    </lineage>
</organism>
<name>A0A077YY56_TRITR</name>
<evidence type="ECO:0000313" key="7">
    <source>
        <dbReference type="EMBL" id="CDW52711.1"/>
    </source>
</evidence>
<dbReference type="CDD" id="cd12455">
    <property type="entry name" value="RRM_like_Smg4_UPF3"/>
    <property type="match status" value="1"/>
</dbReference>
<dbReference type="PANTHER" id="PTHR13112">
    <property type="entry name" value="UPF3 REGULATOR OF NONSENSE TRANSCRIPTS-LIKE PROTEIN"/>
    <property type="match status" value="1"/>
</dbReference>
<protein>
    <submittedName>
        <fullName evidence="7">Upf3 regulator of nonsense transcripts-like prote in</fullName>
    </submittedName>
</protein>
<dbReference type="GO" id="GO:0003729">
    <property type="term" value="F:mRNA binding"/>
    <property type="evidence" value="ECO:0007669"/>
    <property type="project" value="TreeGrafter"/>
</dbReference>
<dbReference type="EMBL" id="HG805829">
    <property type="protein sequence ID" value="CDW52711.1"/>
    <property type="molecule type" value="Genomic_DNA"/>
</dbReference>
<dbReference type="SUPFAM" id="SSF54928">
    <property type="entry name" value="RNA-binding domain, RBD"/>
    <property type="match status" value="1"/>
</dbReference>
<comment type="similarity">
    <text evidence="2">Belongs to the RENT3 family.</text>
</comment>
<dbReference type="InterPro" id="IPR039722">
    <property type="entry name" value="Upf3"/>
</dbReference>
<evidence type="ECO:0000256" key="1">
    <source>
        <dbReference type="ARBA" id="ARBA00004123"/>
    </source>
</evidence>
<feature type="compositionally biased region" description="Basic and acidic residues" evidence="5">
    <location>
        <begin position="178"/>
        <end position="214"/>
    </location>
</feature>
<dbReference type="Pfam" id="PF03467">
    <property type="entry name" value="Smg4_UPF3"/>
    <property type="match status" value="1"/>
</dbReference>
<evidence type="ECO:0000256" key="4">
    <source>
        <dbReference type="ARBA" id="ARBA00023242"/>
    </source>
</evidence>
<accession>A0A077YY56</accession>